<reference evidence="1 2" key="1">
    <citation type="submission" date="2022-03" db="EMBL/GenBank/DDBJ databases">
        <title>Mucilaginibacter sp. isolated from the gut of Protaetia brevitarsis seulensis larvae.</title>
        <authorList>
            <person name="Won M."/>
            <person name="Kim S.-J."/>
            <person name="Kwon S.-W."/>
        </authorList>
    </citation>
    <scope>NUCLEOTIDE SEQUENCE [LARGE SCALE GENOMIC DNA]</scope>
    <source>
        <strain evidence="1 2">CFWR-12</strain>
    </source>
</reference>
<evidence type="ECO:0008006" key="3">
    <source>
        <dbReference type="Google" id="ProtNLM"/>
    </source>
</evidence>
<name>A0ABY4C0R8_9MICO</name>
<evidence type="ECO:0000313" key="1">
    <source>
        <dbReference type="EMBL" id="UOE44594.1"/>
    </source>
</evidence>
<organism evidence="1 2">
    <name type="scientific">Agromyces larvae</name>
    <dbReference type="NCBI Taxonomy" id="2929802"/>
    <lineage>
        <taxon>Bacteria</taxon>
        <taxon>Bacillati</taxon>
        <taxon>Actinomycetota</taxon>
        <taxon>Actinomycetes</taxon>
        <taxon>Micrococcales</taxon>
        <taxon>Microbacteriaceae</taxon>
        <taxon>Agromyces</taxon>
    </lineage>
</organism>
<accession>A0ABY4C0R8</accession>
<dbReference type="Proteomes" id="UP000832097">
    <property type="component" value="Chromosome"/>
</dbReference>
<proteinExistence type="predicted"/>
<protein>
    <recommendedName>
        <fullName evidence="3">Transcriptional regulator, AbiEi antitoxin, Type IV TA system</fullName>
    </recommendedName>
</protein>
<dbReference type="RefSeq" id="WP_243556519.1">
    <property type="nucleotide sequence ID" value="NZ_CP094528.1"/>
</dbReference>
<dbReference type="EMBL" id="CP094528">
    <property type="protein sequence ID" value="UOE44594.1"/>
    <property type="molecule type" value="Genomic_DNA"/>
</dbReference>
<gene>
    <name evidence="1" type="ORF">MTO99_02030</name>
</gene>
<evidence type="ECO:0000313" key="2">
    <source>
        <dbReference type="Proteomes" id="UP000832097"/>
    </source>
</evidence>
<keyword evidence="2" id="KW-1185">Reference proteome</keyword>
<sequence>MDLDSLPRSAGGLITFGRSREIGMAASLLTARDAGDLVAVRRGVYLESSRHARLTHVERHRSQAFAVAEQRPGVVFAGITAAILLGLPVVGRVPDEIVVLAPATSGRRRNGVKEIVRRTAEPDVTADGIATTSLIDTLIEVARTLPVLTALTMVDAALYVPRFDTATAMCTLDELRERFDALLPFPGSRRVSVVIERATHLAETPLETLSRIRIDELGFPQPELQVEVVRPRTGRIAHLDFAWREYGVWGEADGDGKYLGNARRNGDRRSVAEIVHDEKQRENEVRAATKWACARWDWLEAWRTAPLRATLLEAGLPIVRRRRR</sequence>